<proteinExistence type="predicted"/>
<protein>
    <submittedName>
        <fullName evidence="2">Uncharacterized protein</fullName>
    </submittedName>
</protein>
<reference evidence="3" key="1">
    <citation type="submission" date="2017-04" db="EMBL/GenBank/DDBJ databases">
        <authorList>
            <person name="Varghese N."/>
            <person name="Submissions S."/>
        </authorList>
    </citation>
    <scope>NUCLEOTIDE SEQUENCE [LARGE SCALE GENOMIC DNA]</scope>
    <source>
        <strain evidence="3">NIO-1021</strain>
    </source>
</reference>
<evidence type="ECO:0000256" key="1">
    <source>
        <dbReference type="SAM" id="MobiDB-lite"/>
    </source>
</evidence>
<accession>A0A1X7CB26</accession>
<evidence type="ECO:0000313" key="2">
    <source>
        <dbReference type="EMBL" id="SME93023.1"/>
    </source>
</evidence>
<feature type="region of interest" description="Disordered" evidence="1">
    <location>
        <begin position="26"/>
        <end position="47"/>
    </location>
</feature>
<evidence type="ECO:0000313" key="3">
    <source>
        <dbReference type="Proteomes" id="UP000192929"/>
    </source>
</evidence>
<dbReference type="AlphaFoldDB" id="A0A1X7CB26"/>
<sequence length="47" mass="4947">MLRLARPLRVSSDAASRDAALCLLDTGPMPARQTDYAHSMPGPPAAP</sequence>
<name>A0A1X7CB26_9MICC</name>
<keyword evidence="3" id="KW-1185">Reference proteome</keyword>
<gene>
    <name evidence="2" type="ORF">SAMN06296028_10271</name>
</gene>
<organism evidence="2 3">
    <name type="scientific">Kocuria marina subsp. indica</name>
    <dbReference type="NCBI Taxonomy" id="1049583"/>
    <lineage>
        <taxon>Bacteria</taxon>
        <taxon>Bacillati</taxon>
        <taxon>Actinomycetota</taxon>
        <taxon>Actinomycetes</taxon>
        <taxon>Micrococcales</taxon>
        <taxon>Micrococcaceae</taxon>
        <taxon>Kocuria</taxon>
    </lineage>
</organism>
<dbReference type="Proteomes" id="UP000192929">
    <property type="component" value="Unassembled WGS sequence"/>
</dbReference>
<dbReference type="EMBL" id="FXAC01000002">
    <property type="protein sequence ID" value="SME93023.1"/>
    <property type="molecule type" value="Genomic_DNA"/>
</dbReference>